<name>A0A2H5BZL8_ECOLX</name>
<protein>
    <submittedName>
        <fullName evidence="1">Uncharacterized protein</fullName>
    </submittedName>
</protein>
<organism evidence="1">
    <name type="scientific">Escherichia coli</name>
    <dbReference type="NCBI Taxonomy" id="562"/>
    <lineage>
        <taxon>Bacteria</taxon>
        <taxon>Pseudomonadati</taxon>
        <taxon>Pseudomonadota</taxon>
        <taxon>Gammaproteobacteria</taxon>
        <taxon>Enterobacterales</taxon>
        <taxon>Enterobacteriaceae</taxon>
        <taxon>Escherichia</taxon>
    </lineage>
</organism>
<proteinExistence type="predicted"/>
<keyword evidence="1" id="KW-0614">Plasmid</keyword>
<dbReference type="AlphaFoldDB" id="A0A2H5BZL8"/>
<gene>
    <name evidence="1" type="ORF">PCOV6_00112</name>
</gene>
<accession>A0A2H5BZL8</accession>
<evidence type="ECO:0000313" key="1">
    <source>
        <dbReference type="EMBL" id="AUH16170.1"/>
    </source>
</evidence>
<sequence>MDGEWPETSPFLFEGKYRYGLKPCHDSEHHDSFAALNASSKGYGVTVNRETP</sequence>
<reference evidence="1" key="1">
    <citation type="journal article" date="2018" name="PLoS ONE">
        <title>Characterization of plasmids harboring blaCTX-M and blaCMY genes in E. coli from French broilers.</title>
        <authorList>
            <person name="Touzain F."/>
            <person name="Le Devendec L."/>
            <person name="De Boisseson C."/>
            <person name="Baron S."/>
            <person name="Jouy E."/>
            <person name="Perrin-Guyomard A."/>
            <person name="Blanchard Y."/>
            <person name="Kempf I."/>
        </authorList>
    </citation>
    <scope>NUCLEOTIDE SEQUENCE</scope>
    <source>
        <plasmid evidence="1">pCOV6</plasmid>
    </source>
</reference>
<geneLocation type="plasmid" evidence="1">
    <name>pCOV6</name>
</geneLocation>
<dbReference type="EMBL" id="MG648863">
    <property type="protein sequence ID" value="AUH16170.1"/>
    <property type="molecule type" value="Genomic_DNA"/>
</dbReference>